<comment type="similarity">
    <text evidence="1">Belongs to the transglycosylase Slt family.</text>
</comment>
<dbReference type="PANTHER" id="PTHR37423">
    <property type="entry name" value="SOLUBLE LYTIC MUREIN TRANSGLYCOSYLASE-RELATED"/>
    <property type="match status" value="1"/>
</dbReference>
<evidence type="ECO:0000259" key="4">
    <source>
        <dbReference type="Pfam" id="PF01464"/>
    </source>
</evidence>
<dbReference type="InterPro" id="IPR008939">
    <property type="entry name" value="Lytic_TGlycosylase_superhlx_U"/>
</dbReference>
<dbReference type="SUPFAM" id="SSF48435">
    <property type="entry name" value="Bacterial muramidases"/>
    <property type="match status" value="1"/>
</dbReference>
<comment type="caution">
    <text evidence="5">The sequence shown here is derived from an EMBL/GenBank/DDBJ whole genome shotgun (WGS) entry which is preliminary data.</text>
</comment>
<proteinExistence type="inferred from homology"/>
<dbReference type="CDD" id="cd13401">
    <property type="entry name" value="Slt70-like"/>
    <property type="match status" value="1"/>
</dbReference>
<reference evidence="5 6" key="1">
    <citation type="submission" date="2024-01" db="EMBL/GenBank/DDBJ databases">
        <authorList>
            <person name="Kunselman E."/>
        </authorList>
    </citation>
    <scope>NUCLEOTIDE SEQUENCE [LARGE SCALE GENOMIC DNA]</scope>
    <source>
        <strain evidence="5">2 abalone samples</strain>
    </source>
</reference>
<feature type="domain" description="Transglycosylase SLT" evidence="4">
    <location>
        <begin position="484"/>
        <end position="589"/>
    </location>
</feature>
<evidence type="ECO:0000313" key="5">
    <source>
        <dbReference type="EMBL" id="CAK8163172.1"/>
    </source>
</evidence>
<name>A0ABP0ET09_9RICK</name>
<evidence type="ECO:0000313" key="6">
    <source>
        <dbReference type="Proteomes" id="UP001314181"/>
    </source>
</evidence>
<keyword evidence="6" id="KW-1185">Reference proteome</keyword>
<keyword evidence="3" id="KW-0732">Signal</keyword>
<comment type="similarity">
    <text evidence="2">Belongs to the virb1 family.</text>
</comment>
<gene>
    <name evidence="5" type="ORF">CAXC1_310014</name>
</gene>
<dbReference type="GO" id="GO:0016829">
    <property type="term" value="F:lyase activity"/>
    <property type="evidence" value="ECO:0007669"/>
    <property type="project" value="UniProtKB-KW"/>
</dbReference>
<dbReference type="EMBL" id="CAWVOK010000024">
    <property type="protein sequence ID" value="CAK8163172.1"/>
    <property type="molecule type" value="Genomic_DNA"/>
</dbReference>
<dbReference type="Gene3D" id="1.10.530.10">
    <property type="match status" value="1"/>
</dbReference>
<dbReference type="InterPro" id="IPR023346">
    <property type="entry name" value="Lysozyme-like_dom_sf"/>
</dbReference>
<dbReference type="Proteomes" id="UP001314181">
    <property type="component" value="Unassembled WGS sequence"/>
</dbReference>
<dbReference type="InterPro" id="IPR008258">
    <property type="entry name" value="Transglycosylase_SLT_dom_1"/>
</dbReference>
<evidence type="ECO:0000256" key="1">
    <source>
        <dbReference type="ARBA" id="ARBA00007734"/>
    </source>
</evidence>
<dbReference type="EC" id="4.2.2.-" evidence="5"/>
<dbReference type="Pfam" id="PF01464">
    <property type="entry name" value="SLT"/>
    <property type="match status" value="1"/>
</dbReference>
<organism evidence="5 6">
    <name type="scientific">Candidatus Xenohaliotis californiensis</name>
    <dbReference type="NCBI Taxonomy" id="84677"/>
    <lineage>
        <taxon>Bacteria</taxon>
        <taxon>Pseudomonadati</taxon>
        <taxon>Pseudomonadota</taxon>
        <taxon>Alphaproteobacteria</taxon>
        <taxon>Rickettsiales</taxon>
        <taxon>Anaplasmataceae</taxon>
        <taxon>Candidatus Xenohaliotis</taxon>
    </lineage>
</organism>
<keyword evidence="5" id="KW-0456">Lyase</keyword>
<evidence type="ECO:0000256" key="2">
    <source>
        <dbReference type="ARBA" id="ARBA00009387"/>
    </source>
</evidence>
<sequence length="647" mass="74692">MLMQKIFYLFFLISLLPFYTIAENYNKWSFSKRELFMFKKSIFLIEDGKKDLAIRYTKKIKDKDMVSLIETAYYAYNHNNYDLSKISFFNKKKISSKVNFIENTKIDKVDDVDRLIKEISDGRDKLGYQKKLIVKTWVKTKFSKTQEDRFLSKYATLLSKDDHINRADHMLQSGAYNAALRLVKHVPIYYRQVIESRIALKLGKKSAVSSVKKIPKGLINEPGLVYDLIVYQRGRAQHKGNVDMLLSIKPSTAYAEKFWHLKRYYARDFIYLNAGKSKIADKSVYDKAYKLAANHNLSSGVDFFDAEWLAGWIALRFLNNSNLAIKHFTTLHKYVRKPISVARANYWLGRSYDAIGQRSKANLYYSNAGKYFHTFYGQLSILKLKNKVVLSMPKYSIDEADYQKYYENIFNKYTYIALNAGQFKLATSLASVSMDMARSKGEIILAIRQIMNFNSPDVVLAAARKADGRGVFLPHAMYPTMGEREKMQSCNDIIKMAIIRQESGFDKMALSRVGALGLMQIMPKTAEELAVKAGVAYNKKMLFDPEYNMNLGSFYIIDLLKKNKNSLVLALSSYNAGPFQANRWVSNMGGLSNLSIDERVDWIESIPFNETRNYVQRILESVQMYKYLANNNKKISLLTMHLLNDLK</sequence>
<protein>
    <submittedName>
        <fullName evidence="5">Soluble lytic murein transglycosylase</fullName>
        <ecNumber evidence="5">4.2.2.-</ecNumber>
    </submittedName>
</protein>
<dbReference type="SUPFAM" id="SSF53955">
    <property type="entry name" value="Lysozyme-like"/>
    <property type="match status" value="1"/>
</dbReference>
<dbReference type="Gene3D" id="1.25.20.10">
    <property type="entry name" value="Bacterial muramidases"/>
    <property type="match status" value="1"/>
</dbReference>
<dbReference type="PANTHER" id="PTHR37423:SF2">
    <property type="entry name" value="MEMBRANE-BOUND LYTIC MUREIN TRANSGLYCOSYLASE C"/>
    <property type="match status" value="1"/>
</dbReference>
<accession>A0ABP0ET09</accession>
<evidence type="ECO:0000256" key="3">
    <source>
        <dbReference type="ARBA" id="ARBA00022729"/>
    </source>
</evidence>